<keyword evidence="3" id="KW-0813">Transport</keyword>
<dbReference type="GO" id="GO:0015087">
    <property type="term" value="F:cobalt ion transmembrane transporter activity"/>
    <property type="evidence" value="ECO:0007669"/>
    <property type="project" value="TreeGrafter"/>
</dbReference>
<dbReference type="PANTHER" id="PTHR46494:SF1">
    <property type="entry name" value="CORA FAMILY METAL ION TRANSPORTER (EUROFUNG)"/>
    <property type="match status" value="1"/>
</dbReference>
<evidence type="ECO:0008006" key="15">
    <source>
        <dbReference type="Google" id="ProtNLM"/>
    </source>
</evidence>
<sequence>MPSPERGPAWLGKIVRRDDVKGMGLLSEPLLPRSLPDEADESDNAKVPRLHSWPTLSPKVHPREHIYGGAVRRVHQNVLRHSLSEQGRAGLETLFDTSRESLQCLFERLLIEHGSLKLHESLKALIRTFELEGVVDTHAVHSLAHEASEEELAGEVDFAQFDAAAQSLKLGALLAMGGMGGGEITTVDFSPTACDRNCVNSSQGRHGFIYGSRPVWANNRWVHLSGSLPESTQTLKLLAVKYKLHPLALEDAIGTPNLRSKVQTFDDHIFVTFPVISVSESHYSKGDASHPNHVHKVHINIRMACIFQSNPTADSLISYISRAEGEAPANLESVYNRLAIGYSMLRHHDCSLLLHRLLDVLVDAISPASEAIEEAVQGTLEAMRAAQLRTGRGWRQGSQFAVSSVHDLQREASRLLNAVLPLPRVVAHIRRQLSEQSYRQPHGQWQHSQTAGACDLRAARQEGARVSDMSQAEGLIGALPRASRNATASTDVGGAPFAAKPAFSSPTSDGASTNCNPSFLANSAPGRRAGTNLLIENLNDLEDRLETEVYRLKSIVRGSEELAAEHRRIIDMETNKVLYVLTALSAIFVPGNFLAAVWGMNFDDMPELHWKYGYATFWVLLGCVWGGFYLFFRYHA</sequence>
<evidence type="ECO:0000256" key="7">
    <source>
        <dbReference type="ARBA" id="ARBA00022989"/>
    </source>
</evidence>
<keyword evidence="6" id="KW-0460">Magnesium</keyword>
<keyword evidence="4" id="KW-1003">Cell membrane</keyword>
<evidence type="ECO:0000256" key="1">
    <source>
        <dbReference type="ARBA" id="ARBA00004651"/>
    </source>
</evidence>
<proteinExistence type="inferred from homology"/>
<keyword evidence="5 12" id="KW-0812">Transmembrane</keyword>
<evidence type="ECO:0000256" key="4">
    <source>
        <dbReference type="ARBA" id="ARBA00022475"/>
    </source>
</evidence>
<evidence type="ECO:0000256" key="11">
    <source>
        <dbReference type="ARBA" id="ARBA00045497"/>
    </source>
</evidence>
<dbReference type="Proteomes" id="UP001515480">
    <property type="component" value="Unassembled WGS sequence"/>
</dbReference>
<dbReference type="GO" id="GO:0015095">
    <property type="term" value="F:magnesium ion transmembrane transporter activity"/>
    <property type="evidence" value="ECO:0007669"/>
    <property type="project" value="TreeGrafter"/>
</dbReference>
<keyword evidence="8" id="KW-0406">Ion transport</keyword>
<dbReference type="FunFam" id="1.20.58.340:FF:000004">
    <property type="entry name" value="Magnesium transport protein CorA"/>
    <property type="match status" value="1"/>
</dbReference>
<accession>A0AB34IR52</accession>
<feature type="transmembrane region" description="Helical" evidence="12">
    <location>
        <begin position="577"/>
        <end position="600"/>
    </location>
</feature>
<dbReference type="AlphaFoldDB" id="A0AB34IR52"/>
<evidence type="ECO:0000313" key="13">
    <source>
        <dbReference type="EMBL" id="KAL1504033.1"/>
    </source>
</evidence>
<protein>
    <recommendedName>
        <fullName evidence="15">Magnesium transporter</fullName>
    </recommendedName>
</protein>
<dbReference type="InterPro" id="IPR045861">
    <property type="entry name" value="CorA_cytoplasmic_dom"/>
</dbReference>
<comment type="subcellular location">
    <subcellularLocation>
        <location evidence="1">Cell membrane</location>
        <topology evidence="1">Multi-pass membrane protein</topology>
    </subcellularLocation>
</comment>
<dbReference type="Gene3D" id="3.30.460.20">
    <property type="entry name" value="CorA soluble domain-like"/>
    <property type="match status" value="1"/>
</dbReference>
<reference evidence="13 14" key="1">
    <citation type="journal article" date="2024" name="Science">
        <title>Giant polyketide synthase enzymes in the biosynthesis of giant marine polyether toxins.</title>
        <authorList>
            <person name="Fallon T.R."/>
            <person name="Shende V.V."/>
            <person name="Wierzbicki I.H."/>
            <person name="Pendleton A.L."/>
            <person name="Watervoot N.F."/>
            <person name="Auber R.P."/>
            <person name="Gonzalez D.J."/>
            <person name="Wisecaver J.H."/>
            <person name="Moore B.S."/>
        </authorList>
    </citation>
    <scope>NUCLEOTIDE SEQUENCE [LARGE SCALE GENOMIC DNA]</scope>
    <source>
        <strain evidence="13 14">12B1</strain>
    </source>
</reference>
<dbReference type="InterPro" id="IPR002523">
    <property type="entry name" value="MgTranspt_CorA/ZnTranspt_ZntB"/>
</dbReference>
<dbReference type="SUPFAM" id="SSF144083">
    <property type="entry name" value="Magnesium transport protein CorA, transmembrane region"/>
    <property type="match status" value="1"/>
</dbReference>
<feature type="transmembrane region" description="Helical" evidence="12">
    <location>
        <begin position="612"/>
        <end position="632"/>
    </location>
</feature>
<gene>
    <name evidence="13" type="ORF">AB1Y20_010445</name>
</gene>
<comment type="catalytic activity">
    <reaction evidence="10">
        <text>Mg(2+)(in) = Mg(2+)(out)</text>
        <dbReference type="Rhea" id="RHEA:29827"/>
        <dbReference type="ChEBI" id="CHEBI:18420"/>
    </reaction>
</comment>
<evidence type="ECO:0000256" key="8">
    <source>
        <dbReference type="ARBA" id="ARBA00023065"/>
    </source>
</evidence>
<comment type="caution">
    <text evidence="13">The sequence shown here is derived from an EMBL/GenBank/DDBJ whole genome shotgun (WGS) entry which is preliminary data.</text>
</comment>
<evidence type="ECO:0000256" key="2">
    <source>
        <dbReference type="ARBA" id="ARBA00009765"/>
    </source>
</evidence>
<evidence type="ECO:0000256" key="12">
    <source>
        <dbReference type="SAM" id="Phobius"/>
    </source>
</evidence>
<evidence type="ECO:0000313" key="14">
    <source>
        <dbReference type="Proteomes" id="UP001515480"/>
    </source>
</evidence>
<keyword evidence="9 12" id="KW-0472">Membrane</keyword>
<evidence type="ECO:0000256" key="10">
    <source>
        <dbReference type="ARBA" id="ARBA00034269"/>
    </source>
</evidence>
<dbReference type="EMBL" id="JBGBPQ010000020">
    <property type="protein sequence ID" value="KAL1504033.1"/>
    <property type="molecule type" value="Genomic_DNA"/>
</dbReference>
<keyword evidence="14" id="KW-1185">Reference proteome</keyword>
<dbReference type="PANTHER" id="PTHR46494">
    <property type="entry name" value="CORA FAMILY METAL ION TRANSPORTER (EUROFUNG)"/>
    <property type="match status" value="1"/>
</dbReference>
<name>A0AB34IR52_PRYPA</name>
<keyword evidence="7 12" id="KW-1133">Transmembrane helix</keyword>
<dbReference type="Gene3D" id="1.20.58.340">
    <property type="entry name" value="Magnesium transport protein CorA, transmembrane region"/>
    <property type="match status" value="2"/>
</dbReference>
<evidence type="ECO:0000256" key="3">
    <source>
        <dbReference type="ARBA" id="ARBA00022448"/>
    </source>
</evidence>
<dbReference type="InterPro" id="IPR045863">
    <property type="entry name" value="CorA_TM1_TM2"/>
</dbReference>
<dbReference type="SUPFAM" id="SSF143865">
    <property type="entry name" value="CorA soluble domain-like"/>
    <property type="match status" value="1"/>
</dbReference>
<evidence type="ECO:0000256" key="9">
    <source>
        <dbReference type="ARBA" id="ARBA00023136"/>
    </source>
</evidence>
<dbReference type="GO" id="GO:0000287">
    <property type="term" value="F:magnesium ion binding"/>
    <property type="evidence" value="ECO:0007669"/>
    <property type="project" value="TreeGrafter"/>
</dbReference>
<dbReference type="Pfam" id="PF01544">
    <property type="entry name" value="CorA"/>
    <property type="match status" value="2"/>
</dbReference>
<comment type="function">
    <text evidence="11">Mediates influx of magnesium ions. Alternates between open and closed states. Activated by low cytoplasmic Mg(2+) levels. Inactive when cytoplasmic Mg(2+) levels are high.</text>
</comment>
<evidence type="ECO:0000256" key="5">
    <source>
        <dbReference type="ARBA" id="ARBA00022692"/>
    </source>
</evidence>
<organism evidence="13 14">
    <name type="scientific">Prymnesium parvum</name>
    <name type="common">Toxic golden alga</name>
    <dbReference type="NCBI Taxonomy" id="97485"/>
    <lineage>
        <taxon>Eukaryota</taxon>
        <taxon>Haptista</taxon>
        <taxon>Haptophyta</taxon>
        <taxon>Prymnesiophyceae</taxon>
        <taxon>Prymnesiales</taxon>
        <taxon>Prymnesiaceae</taxon>
        <taxon>Prymnesium</taxon>
    </lineage>
</organism>
<dbReference type="GO" id="GO:0050897">
    <property type="term" value="F:cobalt ion binding"/>
    <property type="evidence" value="ECO:0007669"/>
    <property type="project" value="TreeGrafter"/>
</dbReference>
<dbReference type="GO" id="GO:0005886">
    <property type="term" value="C:plasma membrane"/>
    <property type="evidence" value="ECO:0007669"/>
    <property type="project" value="UniProtKB-SubCell"/>
</dbReference>
<evidence type="ECO:0000256" key="6">
    <source>
        <dbReference type="ARBA" id="ARBA00022842"/>
    </source>
</evidence>
<comment type="similarity">
    <text evidence="2">Belongs to the CorA metal ion transporter (MIT) (TC 1.A.35) family.</text>
</comment>